<evidence type="ECO:0000313" key="1">
    <source>
        <dbReference type="EMBL" id="KYB27759.1"/>
    </source>
</evidence>
<protein>
    <recommendedName>
        <fullName evidence="3">PKD/REJ-like domain-containing protein</fullName>
    </recommendedName>
</protein>
<dbReference type="STRING" id="7070.A0A139WIL2"/>
<dbReference type="Proteomes" id="UP000007266">
    <property type="component" value="Linkage group 4"/>
</dbReference>
<dbReference type="InParanoid" id="A0A139WIL2"/>
<gene>
    <name evidence="1" type="primary">AUGUSTUS-3.0.2_07783</name>
    <name evidence="1" type="ORF">TcasGA2_TC007783</name>
</gene>
<dbReference type="AlphaFoldDB" id="A0A139WIL2"/>
<evidence type="ECO:0000313" key="2">
    <source>
        <dbReference type="Proteomes" id="UP000007266"/>
    </source>
</evidence>
<name>A0A139WIL2_TRICA</name>
<proteinExistence type="predicted"/>
<evidence type="ECO:0008006" key="3">
    <source>
        <dbReference type="Google" id="ProtNLM"/>
    </source>
</evidence>
<sequence length="604" mass="68896">MTTIRLWTKNTQTFDYKFDVNFQTISQKCQNQQRCTLINWKSVRDLNNYLRKYPLGKLQTGLVLINNTMLIPGIKYILNVKILNAGNPIDEKTLILFKQNDTKPEEFLLLAPDTYYAHSILVINARVNICTNLTAYYFIWELTSRVGNSVFPSHSSELIVPPNTFQALENYTIWCRLVSQDGISVSKVSKRINVLSKGLVVRLPVNYLTAKSGQTVRIRAILHDFDNTVGELKIVWDCLETNTGDKCDVTSDNNELEMEFTPGLYEISVQVTKNNFSETDSCTVEVKSDVPVVEFEEIEFPVNMKVEIYATIYELKSFCTLQWTSPDLDLSIVPGNVINVTIKEDLFLNELEEYSNETFDRKFNLIIPPTSDYWEGLKGDAKYLFRLVIKCPTYDETNETESVLTTNDVIIETNAPPTIQQLNVNPLEGDAFLTTYTFTTLKAQDKDGPILYKFGYNLENRDVILCNMVDVTNCDASLPYSDKGIQTFLECCDSFNSCGRVLGPLVQTKRLENGNFAVILQRFANKMFWVDYDKAFVEAFAILYSGDNSSREIVTQKIDETIDKYLIGDFTNSTIKYSVANLLKNINDFNPQLQLSESILNVIT</sequence>
<keyword evidence="2" id="KW-1185">Reference proteome</keyword>
<reference evidence="1 2" key="2">
    <citation type="journal article" date="2010" name="Nucleic Acids Res.">
        <title>BeetleBase in 2010: revisions to provide comprehensive genomic information for Tribolium castaneum.</title>
        <authorList>
            <person name="Kim H.S."/>
            <person name="Murphy T."/>
            <person name="Xia J."/>
            <person name="Caragea D."/>
            <person name="Park Y."/>
            <person name="Beeman R.W."/>
            <person name="Lorenzen M.D."/>
            <person name="Butcher S."/>
            <person name="Manak J.R."/>
            <person name="Brown S.J."/>
        </authorList>
    </citation>
    <scope>GENOME REANNOTATION</scope>
    <source>
        <strain evidence="1 2">Georgia GA2</strain>
    </source>
</reference>
<organism evidence="1 2">
    <name type="scientific">Tribolium castaneum</name>
    <name type="common">Red flour beetle</name>
    <dbReference type="NCBI Taxonomy" id="7070"/>
    <lineage>
        <taxon>Eukaryota</taxon>
        <taxon>Metazoa</taxon>
        <taxon>Ecdysozoa</taxon>
        <taxon>Arthropoda</taxon>
        <taxon>Hexapoda</taxon>
        <taxon>Insecta</taxon>
        <taxon>Pterygota</taxon>
        <taxon>Neoptera</taxon>
        <taxon>Endopterygota</taxon>
        <taxon>Coleoptera</taxon>
        <taxon>Polyphaga</taxon>
        <taxon>Cucujiformia</taxon>
        <taxon>Tenebrionidae</taxon>
        <taxon>Tenebrionidae incertae sedis</taxon>
        <taxon>Tribolium</taxon>
    </lineage>
</organism>
<dbReference type="EMBL" id="KQ971338">
    <property type="protein sequence ID" value="KYB27759.1"/>
    <property type="molecule type" value="Genomic_DNA"/>
</dbReference>
<reference evidence="1 2" key="1">
    <citation type="journal article" date="2008" name="Nature">
        <title>The genome of the model beetle and pest Tribolium castaneum.</title>
        <authorList>
            <consortium name="Tribolium Genome Sequencing Consortium"/>
            <person name="Richards S."/>
            <person name="Gibbs R.A."/>
            <person name="Weinstock G.M."/>
            <person name="Brown S.J."/>
            <person name="Denell R."/>
            <person name="Beeman R.W."/>
            <person name="Gibbs R."/>
            <person name="Beeman R.W."/>
            <person name="Brown S.J."/>
            <person name="Bucher G."/>
            <person name="Friedrich M."/>
            <person name="Grimmelikhuijzen C.J."/>
            <person name="Klingler M."/>
            <person name="Lorenzen M."/>
            <person name="Richards S."/>
            <person name="Roth S."/>
            <person name="Schroder R."/>
            <person name="Tautz D."/>
            <person name="Zdobnov E.M."/>
            <person name="Muzny D."/>
            <person name="Gibbs R.A."/>
            <person name="Weinstock G.M."/>
            <person name="Attaway T."/>
            <person name="Bell S."/>
            <person name="Buhay C.J."/>
            <person name="Chandrabose M.N."/>
            <person name="Chavez D."/>
            <person name="Clerk-Blankenburg K.P."/>
            <person name="Cree A."/>
            <person name="Dao M."/>
            <person name="Davis C."/>
            <person name="Chacko J."/>
            <person name="Dinh H."/>
            <person name="Dugan-Rocha S."/>
            <person name="Fowler G."/>
            <person name="Garner T.T."/>
            <person name="Garnes J."/>
            <person name="Gnirke A."/>
            <person name="Hawes A."/>
            <person name="Hernandez J."/>
            <person name="Hines S."/>
            <person name="Holder M."/>
            <person name="Hume J."/>
            <person name="Jhangiani S.N."/>
            <person name="Joshi V."/>
            <person name="Khan Z.M."/>
            <person name="Jackson L."/>
            <person name="Kovar C."/>
            <person name="Kowis A."/>
            <person name="Lee S."/>
            <person name="Lewis L.R."/>
            <person name="Margolis J."/>
            <person name="Morgan M."/>
            <person name="Nazareth L.V."/>
            <person name="Nguyen N."/>
            <person name="Okwuonu G."/>
            <person name="Parker D."/>
            <person name="Richards S."/>
            <person name="Ruiz S.J."/>
            <person name="Santibanez J."/>
            <person name="Savard J."/>
            <person name="Scherer S.E."/>
            <person name="Schneider B."/>
            <person name="Sodergren E."/>
            <person name="Tautz D."/>
            <person name="Vattahil S."/>
            <person name="Villasana D."/>
            <person name="White C.S."/>
            <person name="Wright R."/>
            <person name="Park Y."/>
            <person name="Beeman R.W."/>
            <person name="Lord J."/>
            <person name="Oppert B."/>
            <person name="Lorenzen M."/>
            <person name="Brown S."/>
            <person name="Wang L."/>
            <person name="Savard J."/>
            <person name="Tautz D."/>
            <person name="Richards S."/>
            <person name="Weinstock G."/>
            <person name="Gibbs R.A."/>
            <person name="Liu Y."/>
            <person name="Worley K."/>
            <person name="Weinstock G."/>
            <person name="Elsik C.G."/>
            <person name="Reese J.T."/>
            <person name="Elhaik E."/>
            <person name="Landan G."/>
            <person name="Graur D."/>
            <person name="Arensburger P."/>
            <person name="Atkinson P."/>
            <person name="Beeman R.W."/>
            <person name="Beidler J."/>
            <person name="Brown S.J."/>
            <person name="Demuth J.P."/>
            <person name="Drury D.W."/>
            <person name="Du Y.Z."/>
            <person name="Fujiwara H."/>
            <person name="Lorenzen M."/>
            <person name="Maselli V."/>
            <person name="Osanai M."/>
            <person name="Park Y."/>
            <person name="Robertson H.M."/>
            <person name="Tu Z."/>
            <person name="Wang J.J."/>
            <person name="Wang S."/>
            <person name="Richards S."/>
            <person name="Song H."/>
            <person name="Zhang L."/>
            <person name="Sodergren E."/>
            <person name="Werner D."/>
            <person name="Stanke M."/>
            <person name="Morgenstern B."/>
            <person name="Solovyev V."/>
            <person name="Kosarev P."/>
            <person name="Brown G."/>
            <person name="Chen H.C."/>
            <person name="Ermolaeva O."/>
            <person name="Hlavina W."/>
            <person name="Kapustin Y."/>
            <person name="Kiryutin B."/>
            <person name="Kitts P."/>
            <person name="Maglott D."/>
            <person name="Pruitt K."/>
            <person name="Sapojnikov V."/>
            <person name="Souvorov A."/>
            <person name="Mackey A.J."/>
            <person name="Waterhouse R.M."/>
            <person name="Wyder S."/>
            <person name="Zdobnov E.M."/>
            <person name="Zdobnov E.M."/>
            <person name="Wyder S."/>
            <person name="Kriventseva E.V."/>
            <person name="Kadowaki T."/>
            <person name="Bork P."/>
            <person name="Aranda M."/>
            <person name="Bao R."/>
            <person name="Beermann A."/>
            <person name="Berns N."/>
            <person name="Bolognesi R."/>
            <person name="Bonneton F."/>
            <person name="Bopp D."/>
            <person name="Brown S.J."/>
            <person name="Bucher G."/>
            <person name="Butts T."/>
            <person name="Chaumot A."/>
            <person name="Denell R.E."/>
            <person name="Ferrier D.E."/>
            <person name="Friedrich M."/>
            <person name="Gordon C.M."/>
            <person name="Jindra M."/>
            <person name="Klingler M."/>
            <person name="Lan Q."/>
            <person name="Lattorff H.M."/>
            <person name="Laudet V."/>
            <person name="von Levetsow C."/>
            <person name="Liu Z."/>
            <person name="Lutz R."/>
            <person name="Lynch J.A."/>
            <person name="da Fonseca R.N."/>
            <person name="Posnien N."/>
            <person name="Reuter R."/>
            <person name="Roth S."/>
            <person name="Savard J."/>
            <person name="Schinko J.B."/>
            <person name="Schmitt C."/>
            <person name="Schoppmeier M."/>
            <person name="Schroder R."/>
            <person name="Shippy T.D."/>
            <person name="Simonnet F."/>
            <person name="Marques-Souza H."/>
            <person name="Tautz D."/>
            <person name="Tomoyasu Y."/>
            <person name="Trauner J."/>
            <person name="Van der Zee M."/>
            <person name="Vervoort M."/>
            <person name="Wittkopp N."/>
            <person name="Wimmer E.A."/>
            <person name="Yang X."/>
            <person name="Jones A.K."/>
            <person name="Sattelle D.B."/>
            <person name="Ebert P.R."/>
            <person name="Nelson D."/>
            <person name="Scott J.G."/>
            <person name="Beeman R.W."/>
            <person name="Muthukrishnan S."/>
            <person name="Kramer K.J."/>
            <person name="Arakane Y."/>
            <person name="Beeman R.W."/>
            <person name="Zhu Q."/>
            <person name="Hogenkamp D."/>
            <person name="Dixit R."/>
            <person name="Oppert B."/>
            <person name="Jiang H."/>
            <person name="Zou Z."/>
            <person name="Marshall J."/>
            <person name="Elpidina E."/>
            <person name="Vinokurov K."/>
            <person name="Oppert C."/>
            <person name="Zou Z."/>
            <person name="Evans J."/>
            <person name="Lu Z."/>
            <person name="Zhao P."/>
            <person name="Sumathipala N."/>
            <person name="Altincicek B."/>
            <person name="Vilcinskas A."/>
            <person name="Williams M."/>
            <person name="Hultmark D."/>
            <person name="Hetru C."/>
            <person name="Jiang H."/>
            <person name="Grimmelikhuijzen C.J."/>
            <person name="Hauser F."/>
            <person name="Cazzamali G."/>
            <person name="Williamson M."/>
            <person name="Park Y."/>
            <person name="Li B."/>
            <person name="Tanaka Y."/>
            <person name="Predel R."/>
            <person name="Neupert S."/>
            <person name="Schachtner J."/>
            <person name="Verleyen P."/>
            <person name="Raible F."/>
            <person name="Bork P."/>
            <person name="Friedrich M."/>
            <person name="Walden K.K."/>
            <person name="Robertson H.M."/>
            <person name="Angeli S."/>
            <person name="Foret S."/>
            <person name="Bucher G."/>
            <person name="Schuetz S."/>
            <person name="Maleszka R."/>
            <person name="Wimmer E.A."/>
            <person name="Beeman R.W."/>
            <person name="Lorenzen M."/>
            <person name="Tomoyasu Y."/>
            <person name="Miller S.C."/>
            <person name="Grossmann D."/>
            <person name="Bucher G."/>
        </authorList>
    </citation>
    <scope>NUCLEOTIDE SEQUENCE [LARGE SCALE GENOMIC DNA]</scope>
    <source>
        <strain evidence="1 2">Georgia GA2</strain>
    </source>
</reference>
<accession>A0A139WIL2</accession>